<keyword evidence="1" id="KW-0812">Transmembrane</keyword>
<dbReference type="AlphaFoldDB" id="A0AA49JFM5"/>
<reference evidence="2" key="2">
    <citation type="journal article" date="2024" name="Antonie Van Leeuwenhoek">
        <title>Roseihalotalea indica gen. nov., sp. nov., a halophilic Bacteroidetes from mesopelagic Southwest Indian Ocean with higher carbohydrate metabolic potential.</title>
        <authorList>
            <person name="Chen B."/>
            <person name="Zhang M."/>
            <person name="Lin D."/>
            <person name="Ye J."/>
            <person name="Tang K."/>
        </authorList>
    </citation>
    <scope>NUCLEOTIDE SEQUENCE</scope>
    <source>
        <strain evidence="2">TK19036</strain>
    </source>
</reference>
<evidence type="ECO:0008006" key="3">
    <source>
        <dbReference type="Google" id="ProtNLM"/>
    </source>
</evidence>
<reference evidence="2" key="1">
    <citation type="journal article" date="2023" name="Comput. Struct. Biotechnol. J.">
        <title>Discovery of a novel marine Bacteroidetes with a rich repertoire of carbohydrate-active enzymes.</title>
        <authorList>
            <person name="Chen B."/>
            <person name="Liu G."/>
            <person name="Chen Q."/>
            <person name="Wang H."/>
            <person name="Liu L."/>
            <person name="Tang K."/>
        </authorList>
    </citation>
    <scope>NUCLEOTIDE SEQUENCE</scope>
    <source>
        <strain evidence="2">TK19036</strain>
    </source>
</reference>
<keyword evidence="1" id="KW-0472">Membrane</keyword>
<organism evidence="2">
    <name type="scientific">Roseihalotalea indica</name>
    <dbReference type="NCBI Taxonomy" id="2867963"/>
    <lineage>
        <taxon>Bacteria</taxon>
        <taxon>Pseudomonadati</taxon>
        <taxon>Bacteroidota</taxon>
        <taxon>Cytophagia</taxon>
        <taxon>Cytophagales</taxon>
        <taxon>Catalimonadaceae</taxon>
        <taxon>Roseihalotalea</taxon>
    </lineage>
</organism>
<evidence type="ECO:0000256" key="1">
    <source>
        <dbReference type="SAM" id="Phobius"/>
    </source>
</evidence>
<dbReference type="InterPro" id="IPR048136">
    <property type="entry name" value="STM3941-like"/>
</dbReference>
<gene>
    <name evidence="2" type="ORF">K4G66_22895</name>
</gene>
<sequence length="182" mass="20942">MNEVRLYKSPWKAIRLFALTIPFVAIGILMITTSDSYSFNYFIGWLSVSFFGLGIPIGLFHLLDRRPQIIIDQFGVFDRTTNQETINWEIIEDAYLSNVHGEKFICLVVNEKYEPSKKKGKWYKRAAKFNKALGFQELNISLGQLKIDEEKLTEFIIAMSRADSAKRKEIIKTVPNKAQPSA</sequence>
<dbReference type="EMBL" id="CP120682">
    <property type="protein sequence ID" value="WKN35230.1"/>
    <property type="molecule type" value="Genomic_DNA"/>
</dbReference>
<feature type="transmembrane region" description="Helical" evidence="1">
    <location>
        <begin position="12"/>
        <end position="31"/>
    </location>
</feature>
<name>A0AA49JFM5_9BACT</name>
<evidence type="ECO:0000313" key="2">
    <source>
        <dbReference type="EMBL" id="WKN35230.1"/>
    </source>
</evidence>
<feature type="transmembrane region" description="Helical" evidence="1">
    <location>
        <begin position="43"/>
        <end position="63"/>
    </location>
</feature>
<accession>A0AA49JFM5</accession>
<dbReference type="NCBIfam" id="NF041635">
    <property type="entry name" value="STM3941_fam"/>
    <property type="match status" value="1"/>
</dbReference>
<keyword evidence="1" id="KW-1133">Transmembrane helix</keyword>
<proteinExistence type="predicted"/>
<protein>
    <recommendedName>
        <fullName evidence="3">PH domain-containing protein</fullName>
    </recommendedName>
</protein>